<evidence type="ECO:0000313" key="1">
    <source>
        <dbReference type="EMBL" id="GFB07017.1"/>
    </source>
</evidence>
<sequence>MYNCGLGRIALDDDDDDDVLGVLTLDSRVDVVVPVESIRATSERFANTACGFFLVKLHGVPVMTFRDGGLRAIAMKIVEVVVMPKLTREGFYTCTVRVEYDLETLRDVCCKVFGHIQKECPKNPGLGVAKNLKKSSQALRGVSVGPKVIFKPSK</sequence>
<dbReference type="AlphaFoldDB" id="A0A699KUH4"/>
<evidence type="ECO:0008006" key="2">
    <source>
        <dbReference type="Google" id="ProtNLM"/>
    </source>
</evidence>
<gene>
    <name evidence="1" type="ORF">Tci_678988</name>
</gene>
<dbReference type="EMBL" id="BKCJ010545589">
    <property type="protein sequence ID" value="GFB07017.1"/>
    <property type="molecule type" value="Genomic_DNA"/>
</dbReference>
<accession>A0A699KUH4</accession>
<proteinExistence type="predicted"/>
<comment type="caution">
    <text evidence="1">The sequence shown here is derived from an EMBL/GenBank/DDBJ whole genome shotgun (WGS) entry which is preliminary data.</text>
</comment>
<organism evidence="1">
    <name type="scientific">Tanacetum cinerariifolium</name>
    <name type="common">Dalmatian daisy</name>
    <name type="synonym">Chrysanthemum cinerariifolium</name>
    <dbReference type="NCBI Taxonomy" id="118510"/>
    <lineage>
        <taxon>Eukaryota</taxon>
        <taxon>Viridiplantae</taxon>
        <taxon>Streptophyta</taxon>
        <taxon>Embryophyta</taxon>
        <taxon>Tracheophyta</taxon>
        <taxon>Spermatophyta</taxon>
        <taxon>Magnoliopsida</taxon>
        <taxon>eudicotyledons</taxon>
        <taxon>Gunneridae</taxon>
        <taxon>Pentapetalae</taxon>
        <taxon>asterids</taxon>
        <taxon>campanulids</taxon>
        <taxon>Asterales</taxon>
        <taxon>Asteraceae</taxon>
        <taxon>Asteroideae</taxon>
        <taxon>Anthemideae</taxon>
        <taxon>Anthemidinae</taxon>
        <taxon>Tanacetum</taxon>
    </lineage>
</organism>
<protein>
    <recommendedName>
        <fullName evidence="2">Zinc knuckle CX2CX4HX4C</fullName>
    </recommendedName>
</protein>
<name>A0A699KUH4_TANCI</name>
<reference evidence="1" key="1">
    <citation type="journal article" date="2019" name="Sci. Rep.">
        <title>Draft genome of Tanacetum cinerariifolium, the natural source of mosquito coil.</title>
        <authorList>
            <person name="Yamashiro T."/>
            <person name="Shiraishi A."/>
            <person name="Satake H."/>
            <person name="Nakayama K."/>
        </authorList>
    </citation>
    <scope>NUCLEOTIDE SEQUENCE</scope>
</reference>